<proteinExistence type="predicted"/>
<protein>
    <submittedName>
        <fullName evidence="1">Uncharacterized protein</fullName>
    </submittedName>
</protein>
<dbReference type="Pfam" id="PF20190">
    <property type="entry name" value="DUF6553"/>
    <property type="match status" value="1"/>
</dbReference>
<gene>
    <name evidence="1" type="ORF">DWX20_08060</name>
</gene>
<organism evidence="1 2">
    <name type="scientific">Solobacterium moorei</name>
    <dbReference type="NCBI Taxonomy" id="102148"/>
    <lineage>
        <taxon>Bacteria</taxon>
        <taxon>Bacillati</taxon>
        <taxon>Bacillota</taxon>
        <taxon>Erysipelotrichia</taxon>
        <taxon>Erysipelotrichales</taxon>
        <taxon>Erysipelotrichaceae</taxon>
        <taxon>Solobacterium</taxon>
    </lineage>
</organism>
<evidence type="ECO:0000313" key="2">
    <source>
        <dbReference type="Proteomes" id="UP000284731"/>
    </source>
</evidence>
<dbReference type="EMBL" id="QRWX01000003">
    <property type="protein sequence ID" value="RGT55099.1"/>
    <property type="molecule type" value="Genomic_DNA"/>
</dbReference>
<dbReference type="InterPro" id="IPR046683">
    <property type="entry name" value="DUF6553"/>
</dbReference>
<dbReference type="Proteomes" id="UP000284731">
    <property type="component" value="Unassembled WGS sequence"/>
</dbReference>
<comment type="caution">
    <text evidence="1">The sequence shown here is derived from an EMBL/GenBank/DDBJ whole genome shotgun (WGS) entry which is preliminary data.</text>
</comment>
<dbReference type="AlphaFoldDB" id="A0A412PDI2"/>
<name>A0A412PDI2_9FIRM</name>
<accession>A0A412PDI2</accession>
<sequence length="203" mass="24003">MASAFFLSYNAYMKINELKEKYYSLEDSYKRYTLVQEYLTNHKDDEIVKEMLEVLTKRYGNARLRKPADHFMHACLMMKLMADEKFSSLMLAKKKQEYQQFLQELAINAKQSEYLAAEWKHLARTYIRLSKKNNSKSYFFGMGKRDEHVVVGNIADEITNIFVRLPKRLGYTKEVASLCKIVMDTFLEEFPNDEEILNNAIKK</sequence>
<evidence type="ECO:0000313" key="1">
    <source>
        <dbReference type="EMBL" id="RGT55099.1"/>
    </source>
</evidence>
<reference evidence="1 2" key="1">
    <citation type="submission" date="2018-08" db="EMBL/GenBank/DDBJ databases">
        <title>A genome reference for cultivated species of the human gut microbiota.</title>
        <authorList>
            <person name="Zou Y."/>
            <person name="Xue W."/>
            <person name="Luo G."/>
        </authorList>
    </citation>
    <scope>NUCLEOTIDE SEQUENCE [LARGE SCALE GENOMIC DNA]</scope>
    <source>
        <strain evidence="1 2">AF18-46</strain>
    </source>
</reference>